<evidence type="ECO:0000256" key="1">
    <source>
        <dbReference type="SAM" id="MobiDB-lite"/>
    </source>
</evidence>
<evidence type="ECO:0000313" key="4">
    <source>
        <dbReference type="Proteomes" id="UP000297385"/>
    </source>
</evidence>
<proteinExistence type="predicted"/>
<feature type="region of interest" description="Disordered" evidence="1">
    <location>
        <begin position="51"/>
        <end position="96"/>
    </location>
</feature>
<organism evidence="3 4">
    <name type="scientific">Paraburkholderia dipogonis</name>
    <dbReference type="NCBI Taxonomy" id="1211383"/>
    <lineage>
        <taxon>Bacteria</taxon>
        <taxon>Pseudomonadati</taxon>
        <taxon>Pseudomonadota</taxon>
        <taxon>Betaproteobacteria</taxon>
        <taxon>Burkholderiales</taxon>
        <taxon>Burkholderiaceae</taxon>
        <taxon>Paraburkholderia</taxon>
    </lineage>
</organism>
<dbReference type="GeneID" id="97309516"/>
<dbReference type="PROSITE" id="PS51257">
    <property type="entry name" value="PROKAR_LIPOPROTEIN"/>
    <property type="match status" value="1"/>
</dbReference>
<evidence type="ECO:0000313" key="3">
    <source>
        <dbReference type="EMBL" id="TFE37673.1"/>
    </source>
</evidence>
<sequence>MKNKISLLKPTSVRFLGMWLLPMLAACSQHPSSDASAATPAASAPAVSASVATSASAPVTTPADEADERDENGDSTAAASAPSQSDPATHGPHIKGIALGQTPEQVHAALTAMLPPGTPCTISPEATQLVCDGTAQPLQGTFRFEAGHLSEFKFYSALSSLTFGRMPSSDFVQAFMSAYGIPRMDPAQDNPMFSAYLRYRDDSGWEAGVYPDNTFYVRAIETAQARTQKFN</sequence>
<name>A0A4Y8MJW0_9BURK</name>
<feature type="compositionally biased region" description="Acidic residues" evidence="1">
    <location>
        <begin position="64"/>
        <end position="73"/>
    </location>
</feature>
<protein>
    <submittedName>
        <fullName evidence="3">Uncharacterized protein</fullName>
    </submittedName>
</protein>
<feature type="chain" id="PRO_5021425075" evidence="2">
    <location>
        <begin position="26"/>
        <end position="231"/>
    </location>
</feature>
<dbReference type="AlphaFoldDB" id="A0A4Y8MJW0"/>
<dbReference type="EMBL" id="SNVI01000005">
    <property type="protein sequence ID" value="TFE37673.1"/>
    <property type="molecule type" value="Genomic_DNA"/>
</dbReference>
<dbReference type="Proteomes" id="UP000297385">
    <property type="component" value="Unassembled WGS sequence"/>
</dbReference>
<gene>
    <name evidence="3" type="ORF">E2553_40435</name>
</gene>
<feature type="signal peptide" evidence="2">
    <location>
        <begin position="1"/>
        <end position="25"/>
    </location>
</feature>
<accession>A0A4Y8MJW0</accession>
<reference evidence="3 4" key="1">
    <citation type="submission" date="2019-03" db="EMBL/GenBank/DDBJ databases">
        <title>Complete Genome Sequence of Paraburkholderia dipogonis ICMP 19430T, a Nitrogen-fixing Symbiont of the South African Invasive Legume Dipogon lignosus in New Zealand.</title>
        <authorList>
            <person name="De Meyer S.E."/>
        </authorList>
    </citation>
    <scope>NUCLEOTIDE SEQUENCE [LARGE SCALE GENOMIC DNA]</scope>
    <source>
        <strain evidence="3 4">ICMP 19430</strain>
    </source>
</reference>
<dbReference type="RefSeq" id="WP_134466195.1">
    <property type="nucleotide sequence ID" value="NZ_JBHSSZ010000022.1"/>
</dbReference>
<comment type="caution">
    <text evidence="3">The sequence shown here is derived from an EMBL/GenBank/DDBJ whole genome shotgun (WGS) entry which is preliminary data.</text>
</comment>
<feature type="compositionally biased region" description="Low complexity" evidence="1">
    <location>
        <begin position="74"/>
        <end position="89"/>
    </location>
</feature>
<evidence type="ECO:0000256" key="2">
    <source>
        <dbReference type="SAM" id="SignalP"/>
    </source>
</evidence>
<feature type="compositionally biased region" description="Low complexity" evidence="1">
    <location>
        <begin position="51"/>
        <end position="63"/>
    </location>
</feature>
<keyword evidence="2" id="KW-0732">Signal</keyword>